<evidence type="ECO:0000256" key="2">
    <source>
        <dbReference type="ARBA" id="ARBA00023026"/>
    </source>
</evidence>
<dbReference type="Gene3D" id="1.10.630.10">
    <property type="entry name" value="Cytochrome P450"/>
    <property type="match status" value="1"/>
</dbReference>
<dbReference type="AlphaFoldDB" id="A0A3D8RH17"/>
<dbReference type="InterPro" id="IPR001128">
    <property type="entry name" value="Cyt_P450"/>
</dbReference>
<dbReference type="InterPro" id="IPR050121">
    <property type="entry name" value="Cytochrome_P450_monoxygenase"/>
</dbReference>
<comment type="cofactor">
    <cofactor evidence="6">
        <name>heme</name>
        <dbReference type="ChEBI" id="CHEBI:30413"/>
    </cofactor>
</comment>
<dbReference type="GO" id="GO:0004497">
    <property type="term" value="F:monooxygenase activity"/>
    <property type="evidence" value="ECO:0007669"/>
    <property type="project" value="InterPro"/>
</dbReference>
<name>A0A3D8RH17_9HELO</name>
<accession>A0A3D8RH17</accession>
<dbReference type="SUPFAM" id="SSF48264">
    <property type="entry name" value="Cytochrome P450"/>
    <property type="match status" value="1"/>
</dbReference>
<sequence>MSFTSKLLLQVVGLVVAGYVFRLWSQYNRLKAFKGPLGTGFTNLWLVKAVLGLNTHLEYYNVCKKYGPLSRVGPDTLITDSPELLIRMNAARSAYTKGAWYKGNRIQPGHDNVFSMLSETGHAQRRTQMAAGYSGKENLSLESSVDTHVQSFIRLIRKKYLSNDKGAFKPMDLARKAQFFTLDVITDVAFGQPFGDLEQDEDIHKYIQSTEEMLQVIILMGTIPAVSDIVQSESVGTLLFPSGKESTGIGRLIGIAQQIVGERFSASAQAQPDMLGSFMRHGLNEEELVSESLMQILAGGDTSATAIRATMLHLMTNRRSYEALRDEIDTAVRAGKISSPVIKDVEGQALPYLQAVIKEGMRIWPPVTGLLSKKSPPEGDTVEILGKTYFIPGNTNVGYCAWGVMHSTDVFGEDADVFRPERWLEPESEKLSRMHKTVELAWGYGKYQCLGKNVAMIELNKVFVELLRNFDFEIIDPTRPWKSGNVGLWMQSELWVRVLEREHS</sequence>
<organism evidence="7 8">
    <name type="scientific">Coleophoma cylindrospora</name>
    <dbReference type="NCBI Taxonomy" id="1849047"/>
    <lineage>
        <taxon>Eukaryota</taxon>
        <taxon>Fungi</taxon>
        <taxon>Dikarya</taxon>
        <taxon>Ascomycota</taxon>
        <taxon>Pezizomycotina</taxon>
        <taxon>Leotiomycetes</taxon>
        <taxon>Helotiales</taxon>
        <taxon>Dermateaceae</taxon>
        <taxon>Coleophoma</taxon>
    </lineage>
</organism>
<gene>
    <name evidence="7" type="ORF">BP6252_07246</name>
</gene>
<keyword evidence="8" id="KW-1185">Reference proteome</keyword>
<evidence type="ECO:0000256" key="5">
    <source>
        <dbReference type="ARBA" id="ARBA00079990"/>
    </source>
</evidence>
<feature type="binding site" description="axial binding residue" evidence="6">
    <location>
        <position position="449"/>
    </location>
    <ligand>
        <name>heme</name>
        <dbReference type="ChEBI" id="CHEBI:30413"/>
    </ligand>
    <ligandPart>
        <name>Fe</name>
        <dbReference type="ChEBI" id="CHEBI:18248"/>
    </ligandPart>
</feature>
<evidence type="ECO:0000313" key="8">
    <source>
        <dbReference type="Proteomes" id="UP000256645"/>
    </source>
</evidence>
<keyword evidence="2" id="KW-0843">Virulence</keyword>
<dbReference type="GO" id="GO:0020037">
    <property type="term" value="F:heme binding"/>
    <property type="evidence" value="ECO:0007669"/>
    <property type="project" value="InterPro"/>
</dbReference>
<protein>
    <recommendedName>
        <fullName evidence="4">Cytochrome P450 monooxygenase ABA1</fullName>
    </recommendedName>
    <alternativeName>
        <fullName evidence="5">Abscisic acid biosynthesis protein 1</fullName>
    </alternativeName>
    <alternativeName>
        <fullName evidence="3">Cytochrome P450 monooxygenase aba1</fullName>
    </alternativeName>
</protein>
<dbReference type="InterPro" id="IPR036396">
    <property type="entry name" value="Cyt_P450_sf"/>
</dbReference>
<evidence type="ECO:0000256" key="4">
    <source>
        <dbReference type="ARBA" id="ARBA00068222"/>
    </source>
</evidence>
<dbReference type="PANTHER" id="PTHR24305">
    <property type="entry name" value="CYTOCHROME P450"/>
    <property type="match status" value="1"/>
</dbReference>
<dbReference type="Proteomes" id="UP000256645">
    <property type="component" value="Unassembled WGS sequence"/>
</dbReference>
<dbReference type="PANTHER" id="PTHR24305:SF168">
    <property type="entry name" value="P450, PUTATIVE (EUROFUNG)-RELATED"/>
    <property type="match status" value="1"/>
</dbReference>
<comment type="pathway">
    <text evidence="1">Hormone biosynthesis.</text>
</comment>
<dbReference type="EMBL" id="PDLM01000007">
    <property type="protein sequence ID" value="RDW73339.1"/>
    <property type="molecule type" value="Genomic_DNA"/>
</dbReference>
<evidence type="ECO:0000313" key="7">
    <source>
        <dbReference type="EMBL" id="RDW73339.1"/>
    </source>
</evidence>
<keyword evidence="6" id="KW-0408">Iron</keyword>
<dbReference type="CDD" id="cd11060">
    <property type="entry name" value="CYP57A1-like"/>
    <property type="match status" value="1"/>
</dbReference>
<dbReference type="OrthoDB" id="1470350at2759"/>
<reference evidence="7 8" key="1">
    <citation type="journal article" date="2018" name="IMA Fungus">
        <title>IMA Genome-F 9: Draft genome sequence of Annulohypoxylon stygium, Aspergillus mulundensis, Berkeleyomyces basicola (syn. Thielaviopsis basicola), Ceratocystis smalleyi, two Cercospora beticola strains, Coleophoma cylindrospora, Fusarium fracticaudum, Phialophora cf. hyalina, and Morchella septimelata.</title>
        <authorList>
            <person name="Wingfield B.D."/>
            <person name="Bills G.F."/>
            <person name="Dong Y."/>
            <person name="Huang W."/>
            <person name="Nel W.J."/>
            <person name="Swalarsk-Parry B.S."/>
            <person name="Vaghefi N."/>
            <person name="Wilken P.M."/>
            <person name="An Z."/>
            <person name="de Beer Z.W."/>
            <person name="De Vos L."/>
            <person name="Chen L."/>
            <person name="Duong T.A."/>
            <person name="Gao Y."/>
            <person name="Hammerbacher A."/>
            <person name="Kikkert J.R."/>
            <person name="Li Y."/>
            <person name="Li H."/>
            <person name="Li K."/>
            <person name="Li Q."/>
            <person name="Liu X."/>
            <person name="Ma X."/>
            <person name="Naidoo K."/>
            <person name="Pethybridge S.J."/>
            <person name="Sun J."/>
            <person name="Steenkamp E.T."/>
            <person name="van der Nest M.A."/>
            <person name="van Wyk S."/>
            <person name="Wingfield M.J."/>
            <person name="Xiong C."/>
            <person name="Yue Q."/>
            <person name="Zhang X."/>
        </authorList>
    </citation>
    <scope>NUCLEOTIDE SEQUENCE [LARGE SCALE GENOMIC DNA]</scope>
    <source>
        <strain evidence="7 8">BP6252</strain>
    </source>
</reference>
<dbReference type="InterPro" id="IPR002401">
    <property type="entry name" value="Cyt_P450_E_grp-I"/>
</dbReference>
<dbReference type="GO" id="GO:0016705">
    <property type="term" value="F:oxidoreductase activity, acting on paired donors, with incorporation or reduction of molecular oxygen"/>
    <property type="evidence" value="ECO:0007669"/>
    <property type="project" value="InterPro"/>
</dbReference>
<proteinExistence type="predicted"/>
<evidence type="ECO:0000256" key="3">
    <source>
        <dbReference type="ARBA" id="ARBA00067672"/>
    </source>
</evidence>
<dbReference type="STRING" id="1849047.A0A3D8RH17"/>
<dbReference type="GO" id="GO:0005506">
    <property type="term" value="F:iron ion binding"/>
    <property type="evidence" value="ECO:0007669"/>
    <property type="project" value="InterPro"/>
</dbReference>
<keyword evidence="6" id="KW-0349">Heme</keyword>
<evidence type="ECO:0000256" key="6">
    <source>
        <dbReference type="PIRSR" id="PIRSR602401-1"/>
    </source>
</evidence>
<evidence type="ECO:0000256" key="1">
    <source>
        <dbReference type="ARBA" id="ARBA00004972"/>
    </source>
</evidence>
<keyword evidence="6" id="KW-0479">Metal-binding</keyword>
<dbReference type="PRINTS" id="PR00385">
    <property type="entry name" value="P450"/>
</dbReference>
<dbReference type="Pfam" id="PF00067">
    <property type="entry name" value="p450"/>
    <property type="match status" value="1"/>
</dbReference>
<dbReference type="FunFam" id="1.10.630.10:FF:000076">
    <property type="entry name" value="Cytochrome P450 monooxygenase"/>
    <property type="match status" value="1"/>
</dbReference>
<dbReference type="PRINTS" id="PR00463">
    <property type="entry name" value="EP450I"/>
</dbReference>
<comment type="caution">
    <text evidence="7">The sequence shown here is derived from an EMBL/GenBank/DDBJ whole genome shotgun (WGS) entry which is preliminary data.</text>
</comment>